<comment type="domain">
    <text evidence="7">Subfamily III proteins have a conserved RTxK motif about 40-50 residues from the C-terminus; the threonine may be replaced by serine or cysteine.</text>
</comment>
<dbReference type="GO" id="GO:0046872">
    <property type="term" value="F:metal ion binding"/>
    <property type="evidence" value="ECO:0007669"/>
    <property type="project" value="UniProtKB-UniRule"/>
</dbReference>
<gene>
    <name evidence="10" type="ORF">ACHAXA_000477</name>
</gene>
<keyword evidence="4 7" id="KW-0378">Hydrolase</keyword>
<evidence type="ECO:0000256" key="1">
    <source>
        <dbReference type="ARBA" id="ARBA00001326"/>
    </source>
</evidence>
<comment type="similarity">
    <text evidence="2 7">Belongs to the damage-control phosphatase family. Sugar phosphate phosphatase III subfamily.</text>
</comment>
<evidence type="ECO:0000256" key="2">
    <source>
        <dbReference type="ARBA" id="ARBA00009519"/>
    </source>
</evidence>
<evidence type="ECO:0000256" key="6">
    <source>
        <dbReference type="ARBA" id="ARBA00048809"/>
    </source>
</evidence>
<evidence type="ECO:0000256" key="8">
    <source>
        <dbReference type="SAM" id="MobiDB-lite"/>
    </source>
</evidence>
<evidence type="ECO:0000256" key="7">
    <source>
        <dbReference type="RuleBase" id="RU367030"/>
    </source>
</evidence>
<dbReference type="AlphaFoldDB" id="A0ABD3REF2"/>
<keyword evidence="3 7" id="KW-0479">Metal-binding</keyword>
<dbReference type="SUPFAM" id="SSF111321">
    <property type="entry name" value="AF1104-like"/>
    <property type="match status" value="1"/>
</dbReference>
<dbReference type="InterPro" id="IPR039763">
    <property type="entry name" value="ARMT1"/>
</dbReference>
<dbReference type="PANTHER" id="PTHR12260:SF6">
    <property type="entry name" value="DAMAGE-CONTROL PHOSPHATASE ARMT1"/>
    <property type="match status" value="1"/>
</dbReference>
<feature type="domain" description="Damage-control phosphatase ARMT1-like metal-binding" evidence="9">
    <location>
        <begin position="120"/>
        <end position="443"/>
    </location>
</feature>
<reference evidence="10 11" key="1">
    <citation type="submission" date="2024-10" db="EMBL/GenBank/DDBJ databases">
        <title>Updated reference genomes for cyclostephanoid diatoms.</title>
        <authorList>
            <person name="Roberts W.R."/>
            <person name="Alverson A.J."/>
        </authorList>
    </citation>
    <scope>NUCLEOTIDE SEQUENCE [LARGE SCALE GENOMIC DNA]</scope>
    <source>
        <strain evidence="10 11">AJA228-03</strain>
    </source>
</reference>
<evidence type="ECO:0000256" key="4">
    <source>
        <dbReference type="ARBA" id="ARBA00022801"/>
    </source>
</evidence>
<dbReference type="Gene3D" id="3.40.50.10880">
    <property type="entry name" value="Uncharacterised protein PF01937, DUF89, domain 3"/>
    <property type="match status" value="1"/>
</dbReference>
<keyword evidence="5 7" id="KW-0464">Manganese</keyword>
<comment type="caution">
    <text evidence="10">The sequence shown here is derived from an EMBL/GenBank/DDBJ whole genome shotgun (WGS) entry which is preliminary data.</text>
</comment>
<dbReference type="Gene3D" id="1.20.930.60">
    <property type="match status" value="1"/>
</dbReference>
<comment type="catalytic activity">
    <reaction evidence="6 7">
        <text>beta-D-fructose 6-phosphate = dihydroxyacetone + D-glyceraldehyde 3-phosphate</text>
        <dbReference type="Rhea" id="RHEA:28002"/>
        <dbReference type="ChEBI" id="CHEBI:16016"/>
        <dbReference type="ChEBI" id="CHEBI:57634"/>
        <dbReference type="ChEBI" id="CHEBI:59776"/>
    </reaction>
</comment>
<accession>A0ABD3REF2</accession>
<comment type="function">
    <text evidence="7">Metal-dependent phosphatase that shows phosphatase activity against several substrates, including fructose-1-phosphate and fructose-6-phosphate. Its preference for fructose-1-phosphate, a strong glycating agent that causes DNA damage rather than a canonical yeast metabolite, suggests a damage-control function in hexose phosphate metabolism.</text>
</comment>
<protein>
    <recommendedName>
        <fullName evidence="7">Sugar phosphate phosphatase</fullName>
        <ecNumber evidence="7">3.1.3.-</ecNumber>
    </recommendedName>
</protein>
<dbReference type="EC" id="3.1.3.-" evidence="7"/>
<dbReference type="EMBL" id="JALLPB020000264">
    <property type="protein sequence ID" value="KAL3811398.1"/>
    <property type="molecule type" value="Genomic_DNA"/>
</dbReference>
<sequence>MTNGGSTDPSSSSTATTTTTKTTTKPDNRPMPLLPLPPPLLSLTPGTWAHDTMSRRLNEEIFQRTYEENERTFKTGPFASALRGFDDLRGELSEASTSRLRHLRTVFDMGGIDGRAVPNANREMEEWRAILAPHVEAGDTWLSAPWLVAEFYAYRRLMEAIGYYDASNPDTYLWDPFAVAKRAGLMSSVDAAEMMLGRTMSLPRTAEGTAVAVAFALWGNRMDLSIWPADADGDNSRANAFAGVLRSSDDNLLHDDTDELANYCMGLKDRGNGTIDVIVDNAGLELVTDLALADHLVSSGVAKVVTFRLKGHPTFVSDALEKDLRETVEHYGSLSSEIYPHARAAGERWRRHLDDGSWACREDDFWAQPSPMWDMPEYLRSDMADRCDLAFVKGDANYRRLLGDRQWDYSAPFKDVVGCYFPCPVCALRTLKAEVGCGMAREQVERAKALDDEWMVNGRFGVVQFSRDQTF</sequence>
<feature type="compositionally biased region" description="Low complexity" evidence="8">
    <location>
        <begin position="1"/>
        <end position="25"/>
    </location>
</feature>
<dbReference type="InterPro" id="IPR002791">
    <property type="entry name" value="ARMT1-like_metal-bd"/>
</dbReference>
<comment type="cofactor">
    <cofactor evidence="7">
        <name>Mn(2+)</name>
        <dbReference type="ChEBI" id="CHEBI:29035"/>
    </cofactor>
    <cofactor evidence="7">
        <name>Ni(2+)</name>
        <dbReference type="ChEBI" id="CHEBI:49786"/>
    </cofactor>
</comment>
<dbReference type="Pfam" id="PF01937">
    <property type="entry name" value="ARMT1-like_dom"/>
    <property type="match status" value="1"/>
</dbReference>
<dbReference type="Proteomes" id="UP001530377">
    <property type="component" value="Unassembled WGS sequence"/>
</dbReference>
<keyword evidence="11" id="KW-1185">Reference proteome</keyword>
<proteinExistence type="inferred from homology"/>
<dbReference type="InterPro" id="IPR036075">
    <property type="entry name" value="ARMT-1-like_metal-bd_sf"/>
</dbReference>
<dbReference type="PANTHER" id="PTHR12260">
    <property type="entry name" value="DAMAGE-CONTROL PHOSPHATASE ARMT1"/>
    <property type="match status" value="1"/>
</dbReference>
<organism evidence="10 11">
    <name type="scientific">Cyclostephanos tholiformis</name>
    <dbReference type="NCBI Taxonomy" id="382380"/>
    <lineage>
        <taxon>Eukaryota</taxon>
        <taxon>Sar</taxon>
        <taxon>Stramenopiles</taxon>
        <taxon>Ochrophyta</taxon>
        <taxon>Bacillariophyta</taxon>
        <taxon>Coscinodiscophyceae</taxon>
        <taxon>Thalassiosirophycidae</taxon>
        <taxon>Stephanodiscales</taxon>
        <taxon>Stephanodiscaceae</taxon>
        <taxon>Cyclostephanos</taxon>
    </lineage>
</organism>
<evidence type="ECO:0000313" key="11">
    <source>
        <dbReference type="Proteomes" id="UP001530377"/>
    </source>
</evidence>
<name>A0ABD3REF2_9STRA</name>
<evidence type="ECO:0000256" key="3">
    <source>
        <dbReference type="ARBA" id="ARBA00022723"/>
    </source>
</evidence>
<evidence type="ECO:0000256" key="5">
    <source>
        <dbReference type="ARBA" id="ARBA00023211"/>
    </source>
</evidence>
<evidence type="ECO:0000259" key="9">
    <source>
        <dbReference type="Pfam" id="PF01937"/>
    </source>
</evidence>
<feature type="region of interest" description="Disordered" evidence="8">
    <location>
        <begin position="1"/>
        <end position="40"/>
    </location>
</feature>
<evidence type="ECO:0000313" key="10">
    <source>
        <dbReference type="EMBL" id="KAL3811398.1"/>
    </source>
</evidence>
<comment type="catalytic activity">
    <reaction evidence="1 7">
        <text>beta-D-fructose 1-phosphate + H2O = D-fructose + phosphate</text>
        <dbReference type="Rhea" id="RHEA:35603"/>
        <dbReference type="ChEBI" id="CHEBI:15377"/>
        <dbReference type="ChEBI" id="CHEBI:37721"/>
        <dbReference type="ChEBI" id="CHEBI:43474"/>
        <dbReference type="ChEBI" id="CHEBI:138881"/>
    </reaction>
</comment>
<dbReference type="GO" id="GO:0016787">
    <property type="term" value="F:hydrolase activity"/>
    <property type="evidence" value="ECO:0007669"/>
    <property type="project" value="UniProtKB-KW"/>
</dbReference>